<sequence>MSLYTKSSKVVRTESTLDEHYIYFSHVLSPMKTKQQRGDSSSSRSAKTMQPQQYGHGCRNNNVYEDVDAKAEDFINRRRQKFEGTSLWKY</sequence>
<dbReference type="AlphaFoldDB" id="A0A803L0U2"/>
<keyword evidence="3" id="KW-1185">Reference proteome</keyword>
<name>A0A803L0U2_CHEQI</name>
<dbReference type="Proteomes" id="UP000596660">
    <property type="component" value="Unplaced"/>
</dbReference>
<protein>
    <submittedName>
        <fullName evidence="2">Uncharacterized protein</fullName>
    </submittedName>
</protein>
<proteinExistence type="predicted"/>
<reference evidence="2" key="2">
    <citation type="submission" date="2021-03" db="UniProtKB">
        <authorList>
            <consortium name="EnsemblPlants"/>
        </authorList>
    </citation>
    <scope>IDENTIFICATION</scope>
</reference>
<evidence type="ECO:0000313" key="3">
    <source>
        <dbReference type="Proteomes" id="UP000596660"/>
    </source>
</evidence>
<evidence type="ECO:0000256" key="1">
    <source>
        <dbReference type="SAM" id="MobiDB-lite"/>
    </source>
</evidence>
<accession>A0A803L0U2</accession>
<dbReference type="EnsemblPlants" id="AUR62005480-RA">
    <property type="protein sequence ID" value="AUR62005480-RA:cds"/>
    <property type="gene ID" value="AUR62005480"/>
</dbReference>
<reference evidence="2" key="1">
    <citation type="journal article" date="2017" name="Nature">
        <title>The genome of Chenopodium quinoa.</title>
        <authorList>
            <person name="Jarvis D.E."/>
            <person name="Ho Y.S."/>
            <person name="Lightfoot D.J."/>
            <person name="Schmoeckel S.M."/>
            <person name="Li B."/>
            <person name="Borm T.J.A."/>
            <person name="Ohyanagi H."/>
            <person name="Mineta K."/>
            <person name="Michell C.T."/>
            <person name="Saber N."/>
            <person name="Kharbatia N.M."/>
            <person name="Rupper R.R."/>
            <person name="Sharp A.R."/>
            <person name="Dally N."/>
            <person name="Boughton B.A."/>
            <person name="Woo Y.H."/>
            <person name="Gao G."/>
            <person name="Schijlen E.G.W.M."/>
            <person name="Guo X."/>
            <person name="Momin A.A."/>
            <person name="Negrao S."/>
            <person name="Al-Babili S."/>
            <person name="Gehring C."/>
            <person name="Roessner U."/>
            <person name="Jung C."/>
            <person name="Murphy K."/>
            <person name="Arold S.T."/>
            <person name="Gojobori T."/>
            <person name="van der Linden C.G."/>
            <person name="van Loo E.N."/>
            <person name="Jellen E.N."/>
            <person name="Maughan P.J."/>
            <person name="Tester M."/>
        </authorList>
    </citation>
    <scope>NUCLEOTIDE SEQUENCE [LARGE SCALE GENOMIC DNA]</scope>
    <source>
        <strain evidence="2">cv. PI 614886</strain>
    </source>
</reference>
<evidence type="ECO:0000313" key="2">
    <source>
        <dbReference type="EnsemblPlants" id="AUR62005480-RA:cds"/>
    </source>
</evidence>
<organism evidence="2 3">
    <name type="scientific">Chenopodium quinoa</name>
    <name type="common">Quinoa</name>
    <dbReference type="NCBI Taxonomy" id="63459"/>
    <lineage>
        <taxon>Eukaryota</taxon>
        <taxon>Viridiplantae</taxon>
        <taxon>Streptophyta</taxon>
        <taxon>Embryophyta</taxon>
        <taxon>Tracheophyta</taxon>
        <taxon>Spermatophyta</taxon>
        <taxon>Magnoliopsida</taxon>
        <taxon>eudicotyledons</taxon>
        <taxon>Gunneridae</taxon>
        <taxon>Pentapetalae</taxon>
        <taxon>Caryophyllales</taxon>
        <taxon>Chenopodiaceae</taxon>
        <taxon>Chenopodioideae</taxon>
        <taxon>Atripliceae</taxon>
        <taxon>Chenopodium</taxon>
    </lineage>
</organism>
<dbReference type="Gramene" id="AUR62005480-RA">
    <property type="protein sequence ID" value="AUR62005480-RA:cds"/>
    <property type="gene ID" value="AUR62005480"/>
</dbReference>
<dbReference type="SMR" id="A0A803L0U2"/>
<feature type="region of interest" description="Disordered" evidence="1">
    <location>
        <begin position="31"/>
        <end position="61"/>
    </location>
</feature>
<feature type="compositionally biased region" description="Polar residues" evidence="1">
    <location>
        <begin position="38"/>
        <end position="61"/>
    </location>
</feature>